<reference evidence="1" key="1">
    <citation type="journal article" date="2020" name="mSystems">
        <title>Genome- and Community-Level Interaction Insights into Carbon Utilization and Element Cycling Functions of Hydrothermarchaeota in Hydrothermal Sediment.</title>
        <authorList>
            <person name="Zhou Z."/>
            <person name="Liu Y."/>
            <person name="Xu W."/>
            <person name="Pan J."/>
            <person name="Luo Z.H."/>
            <person name="Li M."/>
        </authorList>
    </citation>
    <scope>NUCLEOTIDE SEQUENCE [LARGE SCALE GENOMIC DNA]</scope>
    <source>
        <strain evidence="1">SpSt-488</strain>
    </source>
</reference>
<evidence type="ECO:0000313" key="1">
    <source>
        <dbReference type="EMBL" id="HGK28272.1"/>
    </source>
</evidence>
<dbReference type="EMBL" id="DSUT01000099">
    <property type="protein sequence ID" value="HGK28272.1"/>
    <property type="molecule type" value="Genomic_DNA"/>
</dbReference>
<sequence>MKHNVRVAVLLLAVLSVAHGYLKSYEVQPVQASWSRWTRSEFPNNVISQTFTCNFDSIV</sequence>
<organism evidence="1">
    <name type="scientific">candidate division WOR-3 bacterium</name>
    <dbReference type="NCBI Taxonomy" id="2052148"/>
    <lineage>
        <taxon>Bacteria</taxon>
        <taxon>Bacteria division WOR-3</taxon>
    </lineage>
</organism>
<name>A0A7C4CB18_UNCW3</name>
<dbReference type="AlphaFoldDB" id="A0A7C4CB18"/>
<accession>A0A7C4CB18</accession>
<protein>
    <submittedName>
        <fullName evidence="1">Uncharacterized protein</fullName>
    </submittedName>
</protein>
<proteinExistence type="predicted"/>
<comment type="caution">
    <text evidence="1">The sequence shown here is derived from an EMBL/GenBank/DDBJ whole genome shotgun (WGS) entry which is preliminary data.</text>
</comment>
<gene>
    <name evidence="1" type="ORF">ENS41_04885</name>
</gene>